<comment type="subcellular location">
    <subcellularLocation>
        <location evidence="6">Cytoplasm</location>
    </subcellularLocation>
</comment>
<comment type="similarity">
    <text evidence="6">Belongs to the SMC family.</text>
</comment>
<keyword evidence="3 6" id="KW-0067">ATP-binding</keyword>
<feature type="compositionally biased region" description="Acidic residues" evidence="7">
    <location>
        <begin position="916"/>
        <end position="926"/>
    </location>
</feature>
<organism evidence="9 10">
    <name type="scientific">Aminomonas paucivorans DSM 12260</name>
    <dbReference type="NCBI Taxonomy" id="584708"/>
    <lineage>
        <taxon>Bacteria</taxon>
        <taxon>Thermotogati</taxon>
        <taxon>Synergistota</taxon>
        <taxon>Synergistia</taxon>
        <taxon>Synergistales</taxon>
        <taxon>Synergistaceae</taxon>
        <taxon>Aminomonas</taxon>
    </lineage>
</organism>
<dbReference type="Pfam" id="PF06470">
    <property type="entry name" value="SMC_hinge"/>
    <property type="match status" value="1"/>
</dbReference>
<dbReference type="HOGENOM" id="CLU_001042_2_2_0"/>
<dbReference type="NCBIfam" id="TIGR02168">
    <property type="entry name" value="SMC_prok_B"/>
    <property type="match status" value="1"/>
</dbReference>
<dbReference type="AlphaFoldDB" id="E3CUW6"/>
<dbReference type="InterPro" id="IPR011890">
    <property type="entry name" value="SMC_prok"/>
</dbReference>
<dbReference type="GO" id="GO:0003677">
    <property type="term" value="F:DNA binding"/>
    <property type="evidence" value="ECO:0007669"/>
    <property type="project" value="UniProtKB-UniRule"/>
</dbReference>
<dbReference type="GO" id="GO:0030261">
    <property type="term" value="P:chromosome condensation"/>
    <property type="evidence" value="ECO:0007669"/>
    <property type="project" value="InterPro"/>
</dbReference>
<feature type="coiled-coil region" evidence="6">
    <location>
        <begin position="778"/>
        <end position="815"/>
    </location>
</feature>
<evidence type="ECO:0000313" key="10">
    <source>
        <dbReference type="Proteomes" id="UP000005096"/>
    </source>
</evidence>
<dbReference type="GO" id="GO:0005694">
    <property type="term" value="C:chromosome"/>
    <property type="evidence" value="ECO:0007669"/>
    <property type="project" value="InterPro"/>
</dbReference>
<dbReference type="InterPro" id="IPR003395">
    <property type="entry name" value="RecF/RecN/SMC_N"/>
</dbReference>
<feature type="region of interest" description="Disordered" evidence="7">
    <location>
        <begin position="908"/>
        <end position="928"/>
    </location>
</feature>
<keyword evidence="10" id="KW-1185">Reference proteome</keyword>
<proteinExistence type="inferred from homology"/>
<feature type="binding site" evidence="6">
    <location>
        <begin position="32"/>
        <end position="39"/>
    </location>
    <ligand>
        <name>ATP</name>
        <dbReference type="ChEBI" id="CHEBI:30616"/>
    </ligand>
</feature>
<dbReference type="InterPro" id="IPR024704">
    <property type="entry name" value="SMC"/>
</dbReference>
<evidence type="ECO:0000256" key="6">
    <source>
        <dbReference type="HAMAP-Rule" id="MF_01894"/>
    </source>
</evidence>
<evidence type="ECO:0000256" key="7">
    <source>
        <dbReference type="SAM" id="MobiDB-lite"/>
    </source>
</evidence>
<dbReference type="SMART" id="SM00968">
    <property type="entry name" value="SMC_hinge"/>
    <property type="match status" value="1"/>
</dbReference>
<evidence type="ECO:0000256" key="5">
    <source>
        <dbReference type="ARBA" id="ARBA00023125"/>
    </source>
</evidence>
<dbReference type="InterPro" id="IPR010935">
    <property type="entry name" value="SMC_hinge"/>
</dbReference>
<feature type="coiled-coil region" evidence="6">
    <location>
        <begin position="650"/>
        <end position="754"/>
    </location>
</feature>
<dbReference type="InterPro" id="IPR027417">
    <property type="entry name" value="P-loop_NTPase"/>
</dbReference>
<dbReference type="Gene3D" id="1.20.1060.20">
    <property type="match status" value="1"/>
</dbReference>
<gene>
    <name evidence="6" type="primary">smc</name>
    <name evidence="9" type="ORF">Apau_1674</name>
</gene>
<dbReference type="HAMAP" id="MF_01894">
    <property type="entry name" value="Smc_prok"/>
    <property type="match status" value="1"/>
</dbReference>
<evidence type="ECO:0000256" key="3">
    <source>
        <dbReference type="ARBA" id="ARBA00022840"/>
    </source>
</evidence>
<keyword evidence="2 6" id="KW-0547">Nucleotide-binding</keyword>
<dbReference type="GO" id="GO:0007062">
    <property type="term" value="P:sister chromatid cohesion"/>
    <property type="evidence" value="ECO:0007669"/>
    <property type="project" value="InterPro"/>
</dbReference>
<feature type="domain" description="SMC hinge" evidence="8">
    <location>
        <begin position="505"/>
        <end position="617"/>
    </location>
</feature>
<dbReference type="SUPFAM" id="SSF75553">
    <property type="entry name" value="Smc hinge domain"/>
    <property type="match status" value="1"/>
</dbReference>
<dbReference type="PANTHER" id="PTHR43977">
    <property type="entry name" value="STRUCTURAL MAINTENANCE OF CHROMOSOMES PROTEIN 3"/>
    <property type="match status" value="1"/>
</dbReference>
<dbReference type="OrthoDB" id="9808768at2"/>
<comment type="domain">
    <text evidence="6">Contains large globular domains required for ATP hydrolysis at each terminus and a third globular domain forming a flexible hinge near the middle of the molecule. These domains are separated by coiled-coil structures.</text>
</comment>
<name>E3CUW6_9BACT</name>
<dbReference type="PaxDb" id="584708-Apau_1674"/>
<dbReference type="GO" id="GO:0005737">
    <property type="term" value="C:cytoplasm"/>
    <property type="evidence" value="ECO:0007669"/>
    <property type="project" value="UniProtKB-SubCell"/>
</dbReference>
<dbReference type="Gene3D" id="3.40.50.300">
    <property type="entry name" value="P-loop containing nucleotide triphosphate hydrolases"/>
    <property type="match status" value="2"/>
</dbReference>
<feature type="coiled-coil region" evidence="6">
    <location>
        <begin position="444"/>
        <end position="471"/>
    </location>
</feature>
<dbReference type="GO" id="GO:0005524">
    <property type="term" value="F:ATP binding"/>
    <property type="evidence" value="ECO:0007669"/>
    <property type="project" value="UniProtKB-UniRule"/>
</dbReference>
<sequence length="1142" mass="129072">MYIARLHLRGFKSFGGSHDLALGSGFVAVVGPNGSGKSNLLDALRWTLGDSHPGRLRIARQSDLLFQGSPSLPGAKEAEVTLQLREDLRVCTLRRRVLADGSTQALVDGERRTLQELEETKRQFRLEGDRFAFIGQGEVAEVIQQRPSARRLQLETLFGIDVYRKRRTDAADRLARGQEEYQRLRAFSAELAARREEIAPEVARATRARELLDRLEELRRRYYWVRRRHLEETLEERAAALELLGGLRESRSFWRRAWSLKAAYLEGEWNQATASREEETRQRETLRRFFEEQGRRAYSLGTSLAEGARGEEELRGEERSLEQQDRRQAAESEAHREVCSSLEGEWQEVLAQREELKTRHEEIRSRARADREIREELLRRRGALEAEKASAGAYLSTLGQRWLEGRKDLERLGHLLEEVGAERDRAAQGREGALARVETASSRHAEAYARCQESAAEIQRLRRETASLRSKTEEWSEVLELQVLPRPVQHVVSAARLGKLDASPVVVLDAFRCPPECAEAVEAFLGGRQFWMLVKTLEESGRCIDLLKGHQAGRGTFLPLERTRPRHPDRAGAASASGAVGFALDLVEIQDQWRPALEHLMGDLLVVRTYRDGQSVARSAFRGPVATLEGDVFQPTGAVSGGKNASRHRALELKAQIEEGQARVGEMESRIASLEAALLDQEETEREAASGREKALGALKEAEAILEEASRRLGALEEERSRSLQLGEDLRRLLKEQGRKRLETLREARDLEERLPSGEGAEEESALEAEWERCRSRVELLEERLKGARFLLERMEEERRRLVGRREQIRGLLEERKVRRGEALEELRHLGQRWLEAHRRREDLARQGEEGAERLRSLQVRLEVARRRQKGAEGASVALEARLGEAMQERSALDRELTELVATWEDQYPYPGVEPGTEEDPAAPDPEELRRKVRELDRAVKDLGPVDLGALSEDRSLQDRLAFLGEQLDDVRGSMGELEKLIADADRQAQTVFSKALGEIDRRFDHLFQRLFGGGEAHLVLLEAANPWEAGVEVVARPPGKRPQGISQLSGGEQSLSAIALLFASMEVAGCPLAVLDEVDAALDEVNLRRFADLAREYAQSRQILAMTHRRVTMERADLLYGVTLSEPGLSQVVGVRLEDWA</sequence>
<dbReference type="RefSeq" id="WP_006301312.1">
    <property type="nucleotide sequence ID" value="NZ_CM001022.1"/>
</dbReference>
<dbReference type="Proteomes" id="UP000005096">
    <property type="component" value="Chromosome"/>
</dbReference>
<dbReference type="EMBL" id="CM001022">
    <property type="protein sequence ID" value="EFQ24092.1"/>
    <property type="molecule type" value="Genomic_DNA"/>
</dbReference>
<evidence type="ECO:0000313" key="9">
    <source>
        <dbReference type="EMBL" id="EFQ24092.1"/>
    </source>
</evidence>
<dbReference type="GO" id="GO:0006260">
    <property type="term" value="P:DNA replication"/>
    <property type="evidence" value="ECO:0007669"/>
    <property type="project" value="UniProtKB-UniRule"/>
</dbReference>
<dbReference type="GO" id="GO:0016887">
    <property type="term" value="F:ATP hydrolysis activity"/>
    <property type="evidence" value="ECO:0007669"/>
    <property type="project" value="InterPro"/>
</dbReference>
<feature type="region of interest" description="Disordered" evidence="7">
    <location>
        <begin position="306"/>
        <end position="334"/>
    </location>
</feature>
<reference evidence="9 10" key="1">
    <citation type="journal article" date="2010" name="Stand. Genomic Sci.">
        <title>Non-contiguous finished genome sequence of Aminomonas paucivorans type strain (GLU-3).</title>
        <authorList>
            <person name="Pitluck S."/>
            <person name="Yasawong M."/>
            <person name="Held B."/>
            <person name="Lapidus A."/>
            <person name="Nolan M."/>
            <person name="Copeland A."/>
            <person name="Lucas S."/>
            <person name="Del Rio T.G."/>
            <person name="Tice H."/>
            <person name="Cheng J.F."/>
            <person name="Chertkov O."/>
            <person name="Goodwin L."/>
            <person name="Tapia R."/>
            <person name="Han C."/>
            <person name="Liolios K."/>
            <person name="Ivanova N."/>
            <person name="Mavromatis K."/>
            <person name="Ovchinnikova G."/>
            <person name="Pati A."/>
            <person name="Chen A."/>
            <person name="Palaniappan K."/>
            <person name="Land M."/>
            <person name="Hauser L."/>
            <person name="Chang Y.J."/>
            <person name="Jeffries C.D."/>
            <person name="Pukall R."/>
            <person name="Spring S."/>
            <person name="Rohde M."/>
            <person name="Sikorski J."/>
            <person name="Goker M."/>
            <person name="Woyke T."/>
            <person name="Bristow J."/>
            <person name="Eisen J.A."/>
            <person name="Markowitz V."/>
            <person name="Hugenholtz P."/>
            <person name="Kyrpides N.C."/>
            <person name="Klenk H.P."/>
        </authorList>
    </citation>
    <scope>NUCLEOTIDE SEQUENCE [LARGE SCALE GENOMIC DNA]</scope>
    <source>
        <strain evidence="9 10">DSM 12260</strain>
    </source>
</reference>
<accession>E3CUW6</accession>
<dbReference type="eggNOG" id="COG1196">
    <property type="taxonomic scope" value="Bacteria"/>
</dbReference>
<protein>
    <recommendedName>
        <fullName evidence="6">Chromosome partition protein Smc</fullName>
    </recommendedName>
</protein>
<comment type="subunit">
    <text evidence="6">Homodimer.</text>
</comment>
<evidence type="ECO:0000256" key="2">
    <source>
        <dbReference type="ARBA" id="ARBA00022741"/>
    </source>
</evidence>
<feature type="compositionally biased region" description="Basic and acidic residues" evidence="7">
    <location>
        <begin position="308"/>
        <end position="334"/>
    </location>
</feature>
<dbReference type="InterPro" id="IPR036277">
    <property type="entry name" value="SMC_hinge_sf"/>
</dbReference>
<evidence type="ECO:0000256" key="1">
    <source>
        <dbReference type="ARBA" id="ARBA00022490"/>
    </source>
</evidence>
<dbReference type="STRING" id="584708.Apau_1674"/>
<evidence type="ECO:0000256" key="4">
    <source>
        <dbReference type="ARBA" id="ARBA00023054"/>
    </source>
</evidence>
<keyword evidence="5 6" id="KW-0238">DNA-binding</keyword>
<keyword evidence="4 6" id="KW-0175">Coiled coil</keyword>
<keyword evidence="1 6" id="KW-0963">Cytoplasm</keyword>
<dbReference type="Gene3D" id="3.30.70.1620">
    <property type="match status" value="1"/>
</dbReference>
<dbReference type="SUPFAM" id="SSF52540">
    <property type="entry name" value="P-loop containing nucleoside triphosphate hydrolases"/>
    <property type="match status" value="1"/>
</dbReference>
<dbReference type="PIRSF" id="PIRSF005719">
    <property type="entry name" value="SMC"/>
    <property type="match status" value="1"/>
</dbReference>
<evidence type="ECO:0000259" key="8">
    <source>
        <dbReference type="SMART" id="SM00968"/>
    </source>
</evidence>
<comment type="function">
    <text evidence="6">Required for chromosome condensation and partitioning.</text>
</comment>
<dbReference type="GO" id="GO:0007059">
    <property type="term" value="P:chromosome segregation"/>
    <property type="evidence" value="ECO:0007669"/>
    <property type="project" value="UniProtKB-UniRule"/>
</dbReference>
<dbReference type="Pfam" id="PF02463">
    <property type="entry name" value="SMC_N"/>
    <property type="match status" value="1"/>
</dbReference>